<evidence type="ECO:0000256" key="1">
    <source>
        <dbReference type="SAM" id="SignalP"/>
    </source>
</evidence>
<organism evidence="3 4">
    <name type="scientific">Paralcaligenes ureilyticus</name>
    <dbReference type="NCBI Taxonomy" id="627131"/>
    <lineage>
        <taxon>Bacteria</taxon>
        <taxon>Pseudomonadati</taxon>
        <taxon>Pseudomonadota</taxon>
        <taxon>Betaproteobacteria</taxon>
        <taxon>Burkholderiales</taxon>
        <taxon>Alcaligenaceae</taxon>
        <taxon>Paralcaligenes</taxon>
    </lineage>
</organism>
<evidence type="ECO:0000259" key="2">
    <source>
        <dbReference type="Pfam" id="PF16747"/>
    </source>
</evidence>
<evidence type="ECO:0000313" key="4">
    <source>
        <dbReference type="Proteomes" id="UP000295525"/>
    </source>
</evidence>
<dbReference type="AlphaFoldDB" id="A0A4V2UZD5"/>
<keyword evidence="1" id="KW-0732">Signal</keyword>
<dbReference type="Proteomes" id="UP000295525">
    <property type="component" value="Unassembled WGS sequence"/>
</dbReference>
<dbReference type="EMBL" id="SMAJ01000001">
    <property type="protein sequence ID" value="TCT10948.1"/>
    <property type="molecule type" value="Genomic_DNA"/>
</dbReference>
<comment type="caution">
    <text evidence="3">The sequence shown here is derived from an EMBL/GenBank/DDBJ whole genome shotgun (WGS) entry which is preliminary data.</text>
</comment>
<protein>
    <recommendedName>
        <fullName evidence="2">Surface-adhesin protein E-like domain-containing protein</fullName>
    </recommendedName>
</protein>
<keyword evidence="4" id="KW-1185">Reference proteome</keyword>
<feature type="chain" id="PRO_5020196612" description="Surface-adhesin protein E-like domain-containing protein" evidence="1">
    <location>
        <begin position="21"/>
        <end position="167"/>
    </location>
</feature>
<dbReference type="OrthoDB" id="9033165at2"/>
<gene>
    <name evidence="3" type="ORF">EDC26_101170</name>
</gene>
<dbReference type="Pfam" id="PF16747">
    <property type="entry name" value="Adhesin_E"/>
    <property type="match status" value="1"/>
</dbReference>
<feature type="signal peptide" evidence="1">
    <location>
        <begin position="1"/>
        <end position="20"/>
    </location>
</feature>
<dbReference type="RefSeq" id="WP_132579376.1">
    <property type="nucleotide sequence ID" value="NZ_SMAJ01000001.1"/>
</dbReference>
<name>A0A4V2UZD5_9BURK</name>
<feature type="domain" description="Surface-adhesin protein E-like" evidence="2">
    <location>
        <begin position="23"/>
        <end position="135"/>
    </location>
</feature>
<proteinExistence type="predicted"/>
<evidence type="ECO:0000313" key="3">
    <source>
        <dbReference type="EMBL" id="TCT10948.1"/>
    </source>
</evidence>
<reference evidence="3 4" key="1">
    <citation type="submission" date="2019-03" db="EMBL/GenBank/DDBJ databases">
        <title>Genomic Encyclopedia of Type Strains, Phase IV (KMG-IV): sequencing the most valuable type-strain genomes for metagenomic binning, comparative biology and taxonomic classification.</title>
        <authorList>
            <person name="Goeker M."/>
        </authorList>
    </citation>
    <scope>NUCLEOTIDE SEQUENCE [LARGE SCALE GENOMIC DNA]</scope>
    <source>
        <strain evidence="3 4">DSM 24591</strain>
    </source>
</reference>
<accession>A0A4V2UZD5</accession>
<sequence length="167" mass="18458">MVNRLLLAFSLLCVAHVSYAANWVQVSDSNGVSYFADSNTLKPEKNTTGIMDVSVRADFITTQTASYAANLSYQSTITAYRIDCANNFISVPSVAYYPDGAARGKALRRYTFSDPKQQDIVPWSTFDDIKKYACKNVAAHPQEPTLEDMKPTIIHDTRKSAFSPGAK</sequence>
<dbReference type="InterPro" id="IPR031939">
    <property type="entry name" value="Adhesin_E-like"/>
</dbReference>